<dbReference type="VEuPathDB" id="FungiDB:PSTT_06534"/>
<reference evidence="2" key="1">
    <citation type="submission" date="2017-12" db="EMBL/GenBank/DDBJ databases">
        <title>Gene loss provides genomic basis for host adaptation in cereal stripe rust fungi.</title>
        <authorList>
            <person name="Xia C."/>
        </authorList>
    </citation>
    <scope>NUCLEOTIDE SEQUENCE [LARGE SCALE GENOMIC DNA]</scope>
    <source>
        <strain evidence="2">93-210</strain>
    </source>
</reference>
<dbReference type="Gene3D" id="6.20.130.10">
    <property type="match status" value="1"/>
</dbReference>
<evidence type="ECO:0000256" key="1">
    <source>
        <dbReference type="SAM" id="MobiDB-lite"/>
    </source>
</evidence>
<dbReference type="GO" id="GO:0005762">
    <property type="term" value="C:mitochondrial large ribosomal subunit"/>
    <property type="evidence" value="ECO:0007669"/>
    <property type="project" value="InterPro"/>
</dbReference>
<accession>A0A2S4VJZ6</accession>
<proteinExistence type="predicted"/>
<feature type="compositionally biased region" description="Polar residues" evidence="1">
    <location>
        <begin position="124"/>
        <end position="157"/>
    </location>
</feature>
<sequence>MSTFGLQSRHLTRCCSWQASSQARLQQSSRSASSLSSAVVQPMAPIFNRREKKKLRNSFPRPDKSPQVLHPALPPSFVNRVTMADGSSFYLTTRSPRPSIALARDVTNHPLWNPSLAREESTESLESQSDPQSTEQETQNQASQPKQPEVVNQSQSALDKHGFGVDDLQWISGESKQSFYGVGNARNIRGMKKVWVKK</sequence>
<dbReference type="PANTHER" id="PTHR28174">
    <property type="entry name" value="54S RIBOSOMAL PROTEIN L36, MITOCHONDRIAL"/>
    <property type="match status" value="1"/>
</dbReference>
<dbReference type="GO" id="GO:0032543">
    <property type="term" value="P:mitochondrial translation"/>
    <property type="evidence" value="ECO:0007669"/>
    <property type="project" value="InterPro"/>
</dbReference>
<dbReference type="AlphaFoldDB" id="A0A2S4VJZ6"/>
<dbReference type="InterPro" id="IPR034600">
    <property type="entry name" value="Ribosomal_bL31m"/>
</dbReference>
<keyword evidence="3" id="KW-1185">Reference proteome</keyword>
<evidence type="ECO:0000313" key="2">
    <source>
        <dbReference type="EMBL" id="POW09876.1"/>
    </source>
</evidence>
<gene>
    <name evidence="2" type="ORF">PSTT_06534</name>
</gene>
<evidence type="ECO:0000313" key="3">
    <source>
        <dbReference type="Proteomes" id="UP000239156"/>
    </source>
</evidence>
<dbReference type="GO" id="GO:0003735">
    <property type="term" value="F:structural constituent of ribosome"/>
    <property type="evidence" value="ECO:0007669"/>
    <property type="project" value="InterPro"/>
</dbReference>
<comment type="caution">
    <text evidence="2">The sequence shown here is derived from an EMBL/GenBank/DDBJ whole genome shotgun (WGS) entry which is preliminary data.</text>
</comment>
<dbReference type="PANTHER" id="PTHR28174:SF1">
    <property type="entry name" value="LARGE RIBOSOMAL SUBUNIT PROTEIN BL31M"/>
    <property type="match status" value="1"/>
</dbReference>
<evidence type="ECO:0008006" key="4">
    <source>
        <dbReference type="Google" id="ProtNLM"/>
    </source>
</evidence>
<feature type="region of interest" description="Disordered" evidence="1">
    <location>
        <begin position="44"/>
        <end position="73"/>
    </location>
</feature>
<protein>
    <recommendedName>
        <fullName evidence="4">50S ribosomal protein L31, chloroplastic</fullName>
    </recommendedName>
</protein>
<name>A0A2S4VJZ6_9BASI</name>
<dbReference type="EMBL" id="PKSL01000051">
    <property type="protein sequence ID" value="POW09876.1"/>
    <property type="molecule type" value="Genomic_DNA"/>
</dbReference>
<feature type="region of interest" description="Disordered" evidence="1">
    <location>
        <begin position="117"/>
        <end position="158"/>
    </location>
</feature>
<dbReference type="VEuPathDB" id="FungiDB:PSHT_02451"/>
<dbReference type="Proteomes" id="UP000239156">
    <property type="component" value="Unassembled WGS sequence"/>
</dbReference>
<organism evidence="2 3">
    <name type="scientific">Puccinia striiformis</name>
    <dbReference type="NCBI Taxonomy" id="27350"/>
    <lineage>
        <taxon>Eukaryota</taxon>
        <taxon>Fungi</taxon>
        <taxon>Dikarya</taxon>
        <taxon>Basidiomycota</taxon>
        <taxon>Pucciniomycotina</taxon>
        <taxon>Pucciniomycetes</taxon>
        <taxon>Pucciniales</taxon>
        <taxon>Pucciniaceae</taxon>
        <taxon>Puccinia</taxon>
    </lineage>
</organism>